<dbReference type="SUPFAM" id="SSF55846">
    <property type="entry name" value="N-acetylmuramoyl-L-alanine amidase-like"/>
    <property type="match status" value="1"/>
</dbReference>
<comment type="similarity">
    <text evidence="2">Belongs to the N-acetylmuramoyl-L-alanine amidase 2 family.</text>
</comment>
<evidence type="ECO:0000313" key="8">
    <source>
        <dbReference type="Proteomes" id="UP000248021"/>
    </source>
</evidence>
<keyword evidence="5" id="KW-0961">Cell wall biogenesis/degradation</keyword>
<sequence length="270" mass="28911">MTETPNRLPRPDSPVAAKVFASPNHGERLIGAEPPKGGSIRAPDMLILHYTGMPEAGEALTRLCSPISEVSAHYFVFENGHVLQLVPEARRAWHAGVSFWQGETDINSASIGIEIANPGHPGGMPPYPDIQIDAVIALTQDIVARWGIRADRVLAHSDVAPSRKMDPGETFPWGRLSQAGVGHWVHPADIAGGRFFSPGDRGQPVEALQAMFALYGYGIAITGLYDAETEAVVAAFQRHFRPARVDGIADASTLTTLRDLIASRPAATGA</sequence>
<dbReference type="GO" id="GO:0009253">
    <property type="term" value="P:peptidoglycan catabolic process"/>
    <property type="evidence" value="ECO:0007669"/>
    <property type="project" value="InterPro"/>
</dbReference>
<feature type="domain" description="N-acetylmuramoyl-L-alanine amidase" evidence="6">
    <location>
        <begin position="32"/>
        <end position="168"/>
    </location>
</feature>
<dbReference type="GO" id="GO:0008745">
    <property type="term" value="F:N-acetylmuramoyl-L-alanine amidase activity"/>
    <property type="evidence" value="ECO:0007669"/>
    <property type="project" value="UniProtKB-EC"/>
</dbReference>
<dbReference type="RefSeq" id="WP_110376570.1">
    <property type="nucleotide sequence ID" value="NZ_JAHBRY010000001.1"/>
</dbReference>
<dbReference type="GO" id="GO:0071555">
    <property type="term" value="P:cell wall organization"/>
    <property type="evidence" value="ECO:0007669"/>
    <property type="project" value="UniProtKB-KW"/>
</dbReference>
<evidence type="ECO:0000259" key="6">
    <source>
        <dbReference type="SMART" id="SM00644"/>
    </source>
</evidence>
<evidence type="ECO:0000256" key="2">
    <source>
        <dbReference type="ARBA" id="ARBA00007553"/>
    </source>
</evidence>
<dbReference type="Pfam" id="PF01510">
    <property type="entry name" value="Amidase_2"/>
    <property type="match status" value="1"/>
</dbReference>
<dbReference type="PANTHER" id="PTHR30417:SF1">
    <property type="entry name" value="N-ACETYLMURAMOYL-L-ALANINE AMIDASE AMID"/>
    <property type="match status" value="1"/>
</dbReference>
<keyword evidence="8" id="KW-1185">Reference proteome</keyword>
<organism evidence="7 8">
    <name type="scientific">Chelatococcus asaccharovorans</name>
    <dbReference type="NCBI Taxonomy" id="28210"/>
    <lineage>
        <taxon>Bacteria</taxon>
        <taxon>Pseudomonadati</taxon>
        <taxon>Pseudomonadota</taxon>
        <taxon>Alphaproteobacteria</taxon>
        <taxon>Hyphomicrobiales</taxon>
        <taxon>Chelatococcaceae</taxon>
        <taxon>Chelatococcus</taxon>
    </lineage>
</organism>
<keyword evidence="4" id="KW-0378">Hydrolase</keyword>
<evidence type="ECO:0000256" key="4">
    <source>
        <dbReference type="ARBA" id="ARBA00022801"/>
    </source>
</evidence>
<dbReference type="SUPFAM" id="SSF47090">
    <property type="entry name" value="PGBD-like"/>
    <property type="match status" value="1"/>
</dbReference>
<dbReference type="InterPro" id="IPR002502">
    <property type="entry name" value="Amidase_domain"/>
</dbReference>
<dbReference type="InterPro" id="IPR051206">
    <property type="entry name" value="NAMLAA_amidase_2"/>
</dbReference>
<reference evidence="7 8" key="1">
    <citation type="submission" date="2018-05" db="EMBL/GenBank/DDBJ databases">
        <title>Genomic Encyclopedia of Type Strains, Phase IV (KMG-IV): sequencing the most valuable type-strain genomes for metagenomic binning, comparative biology and taxonomic classification.</title>
        <authorList>
            <person name="Goeker M."/>
        </authorList>
    </citation>
    <scope>NUCLEOTIDE SEQUENCE [LARGE SCALE GENOMIC DNA]</scope>
    <source>
        <strain evidence="7 8">DSM 6462</strain>
    </source>
</reference>
<evidence type="ECO:0000256" key="1">
    <source>
        <dbReference type="ARBA" id="ARBA00001561"/>
    </source>
</evidence>
<proteinExistence type="inferred from homology"/>
<name>A0A2V3UBS7_9HYPH</name>
<dbReference type="GO" id="GO:0009254">
    <property type="term" value="P:peptidoglycan turnover"/>
    <property type="evidence" value="ECO:0007669"/>
    <property type="project" value="TreeGrafter"/>
</dbReference>
<protein>
    <recommendedName>
        <fullName evidence="3">N-acetylmuramoyl-L-alanine amidase</fullName>
        <ecNumber evidence="3">3.5.1.28</ecNumber>
    </recommendedName>
</protein>
<dbReference type="EC" id="3.5.1.28" evidence="3"/>
<gene>
    <name evidence="7" type="ORF">C7450_109211</name>
</gene>
<accession>A0A2V3UBS7</accession>
<dbReference type="PANTHER" id="PTHR30417">
    <property type="entry name" value="N-ACETYLMURAMOYL-L-ALANINE AMIDASE AMID"/>
    <property type="match status" value="1"/>
</dbReference>
<comment type="catalytic activity">
    <reaction evidence="1">
        <text>Hydrolyzes the link between N-acetylmuramoyl residues and L-amino acid residues in certain cell-wall glycopeptides.</text>
        <dbReference type="EC" id="3.5.1.28"/>
    </reaction>
</comment>
<dbReference type="GO" id="GO:0019867">
    <property type="term" value="C:outer membrane"/>
    <property type="evidence" value="ECO:0007669"/>
    <property type="project" value="TreeGrafter"/>
</dbReference>
<dbReference type="Proteomes" id="UP000248021">
    <property type="component" value="Unassembled WGS sequence"/>
</dbReference>
<dbReference type="InterPro" id="IPR036505">
    <property type="entry name" value="Amidase/PGRP_sf"/>
</dbReference>
<dbReference type="Pfam" id="PF01471">
    <property type="entry name" value="PG_binding_1"/>
    <property type="match status" value="1"/>
</dbReference>
<dbReference type="Gene3D" id="1.10.101.10">
    <property type="entry name" value="PGBD-like superfamily/PGBD"/>
    <property type="match status" value="1"/>
</dbReference>
<dbReference type="EMBL" id="QJJK01000009">
    <property type="protein sequence ID" value="PXW55800.1"/>
    <property type="molecule type" value="Genomic_DNA"/>
</dbReference>
<dbReference type="SMART" id="SM00644">
    <property type="entry name" value="Ami_2"/>
    <property type="match status" value="1"/>
</dbReference>
<dbReference type="InterPro" id="IPR002477">
    <property type="entry name" value="Peptidoglycan-bd-like"/>
</dbReference>
<dbReference type="OrthoDB" id="9794842at2"/>
<dbReference type="CDD" id="cd06583">
    <property type="entry name" value="PGRP"/>
    <property type="match status" value="1"/>
</dbReference>
<dbReference type="Gene3D" id="3.40.80.10">
    <property type="entry name" value="Peptidoglycan recognition protein-like"/>
    <property type="match status" value="1"/>
</dbReference>
<dbReference type="InterPro" id="IPR036366">
    <property type="entry name" value="PGBDSf"/>
</dbReference>
<dbReference type="AlphaFoldDB" id="A0A2V3UBS7"/>
<evidence type="ECO:0000256" key="3">
    <source>
        <dbReference type="ARBA" id="ARBA00011901"/>
    </source>
</evidence>
<dbReference type="InterPro" id="IPR036365">
    <property type="entry name" value="PGBD-like_sf"/>
</dbReference>
<evidence type="ECO:0000256" key="5">
    <source>
        <dbReference type="ARBA" id="ARBA00023316"/>
    </source>
</evidence>
<comment type="caution">
    <text evidence="7">The sequence shown here is derived from an EMBL/GenBank/DDBJ whole genome shotgun (WGS) entry which is preliminary data.</text>
</comment>
<evidence type="ECO:0000313" key="7">
    <source>
        <dbReference type="EMBL" id="PXW55800.1"/>
    </source>
</evidence>